<gene>
    <name evidence="11" type="ORF">AMPC_04980</name>
</gene>
<dbReference type="InterPro" id="IPR051829">
    <property type="entry name" value="Multiheme_Cytochr_ET"/>
</dbReference>
<evidence type="ECO:0000256" key="8">
    <source>
        <dbReference type="ARBA" id="ARBA00023004"/>
    </source>
</evidence>
<evidence type="ECO:0000259" key="10">
    <source>
        <dbReference type="Pfam" id="PF14537"/>
    </source>
</evidence>
<keyword evidence="4" id="KW-0349">Heme</keyword>
<protein>
    <recommendedName>
        <fullName evidence="10">Tetrahaem cytochrome domain-containing protein</fullName>
    </recommendedName>
</protein>
<keyword evidence="9" id="KW-0472">Membrane</keyword>
<keyword evidence="6" id="KW-0732">Signal</keyword>
<feature type="transmembrane region" description="Helical" evidence="9">
    <location>
        <begin position="282"/>
        <end position="304"/>
    </location>
</feature>
<sequence length="310" mass="34333">MTMDLPSGEKLPIYVDTAVFAKSVHGEMLRCADCHSDKNGYPHNSKPFKNRRDVTVAYYEQCKACHFANYTKTLDGVHFAVLAKGNQKAALCVDCHGSHDITRPTEPRARISATCAGCHQKESDVYVKSVHGKALAEQNQDVPVCTDCHRAHDIADPRDGKLSMRTPEVCGRCHTNEKLMAKYGLSTHVVDSYLSDFHGMSASLQRKTKGGPKGMVAAVCTDCHGVHDILSAKDPTSHTVKANLVQTCRKCHPGANENFPSAWLSHYQPSWNKASLVYGVQLFYKFLIPFILGSLAIQIVIHLWRVVVNR</sequence>
<keyword evidence="9" id="KW-1133">Transmembrane helix</keyword>
<dbReference type="PANTHER" id="PTHR35038">
    <property type="entry name" value="DISSIMILATORY SULFITE REDUCTASE SIRA"/>
    <property type="match status" value="1"/>
</dbReference>
<evidence type="ECO:0000256" key="9">
    <source>
        <dbReference type="SAM" id="Phobius"/>
    </source>
</evidence>
<keyword evidence="9" id="KW-0812">Transmembrane</keyword>
<dbReference type="InterPro" id="IPR012286">
    <property type="entry name" value="Tetrahaem_cytochrome"/>
</dbReference>
<evidence type="ECO:0000256" key="2">
    <source>
        <dbReference type="ARBA" id="ARBA00004196"/>
    </source>
</evidence>
<evidence type="ECO:0000256" key="7">
    <source>
        <dbReference type="ARBA" id="ARBA00022982"/>
    </source>
</evidence>
<dbReference type="Proteomes" id="UP001162734">
    <property type="component" value="Chromosome"/>
</dbReference>
<dbReference type="InterPro" id="IPR036280">
    <property type="entry name" value="Multihaem_cyt_sf"/>
</dbReference>
<feature type="domain" description="Tetrahaem cytochrome" evidence="10">
    <location>
        <begin position="88"/>
        <end position="175"/>
    </location>
</feature>
<evidence type="ECO:0000313" key="12">
    <source>
        <dbReference type="Proteomes" id="UP001162734"/>
    </source>
</evidence>
<keyword evidence="12" id="KW-1185">Reference proteome</keyword>
<keyword evidence="3" id="KW-0813">Transport</keyword>
<dbReference type="Pfam" id="PF14537">
    <property type="entry name" value="Cytochrom_c3_2"/>
    <property type="match status" value="1"/>
</dbReference>
<accession>A0ABM7X6E7</accession>
<organism evidence="11 12">
    <name type="scientific">Anaeromyxobacter paludicola</name>
    <dbReference type="NCBI Taxonomy" id="2918171"/>
    <lineage>
        <taxon>Bacteria</taxon>
        <taxon>Pseudomonadati</taxon>
        <taxon>Myxococcota</taxon>
        <taxon>Myxococcia</taxon>
        <taxon>Myxococcales</taxon>
        <taxon>Cystobacterineae</taxon>
        <taxon>Anaeromyxobacteraceae</taxon>
        <taxon>Anaeromyxobacter</taxon>
    </lineage>
</organism>
<evidence type="ECO:0000313" key="11">
    <source>
        <dbReference type="EMBL" id="BDG07385.1"/>
    </source>
</evidence>
<dbReference type="Gene3D" id="3.90.10.10">
    <property type="entry name" value="Cytochrome C3"/>
    <property type="match status" value="1"/>
</dbReference>
<comment type="cofactor">
    <cofactor evidence="1">
        <name>heme c</name>
        <dbReference type="ChEBI" id="CHEBI:61717"/>
    </cofactor>
</comment>
<dbReference type="Gene3D" id="1.10.780.10">
    <property type="entry name" value="Hydroxylamine Oxidoreductase, Chain A, domain 1"/>
    <property type="match status" value="1"/>
</dbReference>
<evidence type="ECO:0000256" key="1">
    <source>
        <dbReference type="ARBA" id="ARBA00001926"/>
    </source>
</evidence>
<name>A0ABM7X6E7_9BACT</name>
<keyword evidence="7" id="KW-0249">Electron transport</keyword>
<keyword evidence="8" id="KW-0408">Iron</keyword>
<evidence type="ECO:0000256" key="4">
    <source>
        <dbReference type="ARBA" id="ARBA00022617"/>
    </source>
</evidence>
<dbReference type="SUPFAM" id="SSF48695">
    <property type="entry name" value="Multiheme cytochromes"/>
    <property type="match status" value="1"/>
</dbReference>
<evidence type="ECO:0000256" key="3">
    <source>
        <dbReference type="ARBA" id="ARBA00022448"/>
    </source>
</evidence>
<reference evidence="12" key="1">
    <citation type="journal article" date="2022" name="Int. J. Syst. Evol. Microbiol.">
        <title>Anaeromyxobacter oryzae sp. nov., Anaeromyxobacter diazotrophicus sp. nov. and Anaeromyxobacter paludicola sp. nov., isolated from paddy soils.</title>
        <authorList>
            <person name="Itoh H."/>
            <person name="Xu Z."/>
            <person name="Mise K."/>
            <person name="Masuda Y."/>
            <person name="Ushijima N."/>
            <person name="Hayakawa C."/>
            <person name="Shiratori Y."/>
            <person name="Senoo K."/>
        </authorList>
    </citation>
    <scope>NUCLEOTIDE SEQUENCE [LARGE SCALE GENOMIC DNA]</scope>
    <source>
        <strain evidence="12">Red630</strain>
    </source>
</reference>
<dbReference type="EMBL" id="AP025592">
    <property type="protein sequence ID" value="BDG07385.1"/>
    <property type="molecule type" value="Genomic_DNA"/>
</dbReference>
<evidence type="ECO:0000256" key="5">
    <source>
        <dbReference type="ARBA" id="ARBA00022723"/>
    </source>
</evidence>
<comment type="subcellular location">
    <subcellularLocation>
        <location evidence="2">Cell envelope</location>
    </subcellularLocation>
</comment>
<proteinExistence type="predicted"/>
<keyword evidence="5" id="KW-0479">Metal-binding</keyword>
<evidence type="ECO:0000256" key="6">
    <source>
        <dbReference type="ARBA" id="ARBA00022729"/>
    </source>
</evidence>